<evidence type="ECO:0000259" key="7">
    <source>
        <dbReference type="Pfam" id="PF12698"/>
    </source>
</evidence>
<feature type="domain" description="ABC-2 type transporter transmembrane" evidence="7">
    <location>
        <begin position="25"/>
        <end position="372"/>
    </location>
</feature>
<proteinExistence type="predicted"/>
<feature type="transmembrane region" description="Helical" evidence="6">
    <location>
        <begin position="272"/>
        <end position="294"/>
    </location>
</feature>
<dbReference type="EMBL" id="QICL01000019">
    <property type="protein sequence ID" value="PXV62494.1"/>
    <property type="molecule type" value="Genomic_DNA"/>
</dbReference>
<feature type="transmembrane region" description="Helical" evidence="6">
    <location>
        <begin position="358"/>
        <end position="378"/>
    </location>
</feature>
<evidence type="ECO:0000256" key="1">
    <source>
        <dbReference type="ARBA" id="ARBA00004651"/>
    </source>
</evidence>
<keyword evidence="4 6" id="KW-1133">Transmembrane helix</keyword>
<feature type="transmembrane region" description="Helical" evidence="6">
    <location>
        <begin position="301"/>
        <end position="322"/>
    </location>
</feature>
<reference evidence="8 9" key="1">
    <citation type="submission" date="2018-03" db="EMBL/GenBank/DDBJ databases">
        <title>Genomic Encyclopedia of Archaeal and Bacterial Type Strains, Phase II (KMG-II): from individual species to whole genera.</title>
        <authorList>
            <person name="Goeker M."/>
        </authorList>
    </citation>
    <scope>NUCLEOTIDE SEQUENCE [LARGE SCALE GENOMIC DNA]</scope>
    <source>
        <strain evidence="8 9">DSM 100214</strain>
    </source>
</reference>
<evidence type="ECO:0000256" key="5">
    <source>
        <dbReference type="ARBA" id="ARBA00023136"/>
    </source>
</evidence>
<evidence type="ECO:0000313" key="8">
    <source>
        <dbReference type="EMBL" id="PXV62494.1"/>
    </source>
</evidence>
<dbReference type="PANTHER" id="PTHR30294">
    <property type="entry name" value="MEMBRANE COMPONENT OF ABC TRANSPORTER YHHJ-RELATED"/>
    <property type="match status" value="1"/>
</dbReference>
<dbReference type="PANTHER" id="PTHR30294:SF47">
    <property type="entry name" value="INNER MEMBRANE TRANSPORT PERMEASE YHHJ"/>
    <property type="match status" value="1"/>
</dbReference>
<evidence type="ECO:0000256" key="4">
    <source>
        <dbReference type="ARBA" id="ARBA00022989"/>
    </source>
</evidence>
<dbReference type="Gene3D" id="3.40.1710.10">
    <property type="entry name" value="abc type-2 transporter like domain"/>
    <property type="match status" value="1"/>
</dbReference>
<comment type="caution">
    <text evidence="8">The sequence shown here is derived from an EMBL/GenBank/DDBJ whole genome shotgun (WGS) entry which is preliminary data.</text>
</comment>
<gene>
    <name evidence="8" type="ORF">CLV62_11936</name>
</gene>
<feature type="transmembrane region" description="Helical" evidence="6">
    <location>
        <begin position="193"/>
        <end position="212"/>
    </location>
</feature>
<feature type="transmembrane region" description="Helical" evidence="6">
    <location>
        <begin position="23"/>
        <end position="43"/>
    </location>
</feature>
<dbReference type="OrthoDB" id="9811522at2"/>
<dbReference type="Proteomes" id="UP000247973">
    <property type="component" value="Unassembled WGS sequence"/>
</dbReference>
<organism evidence="8 9">
    <name type="scientific">Dysgonomonas alginatilytica</name>
    <dbReference type="NCBI Taxonomy" id="1605892"/>
    <lineage>
        <taxon>Bacteria</taxon>
        <taxon>Pseudomonadati</taxon>
        <taxon>Bacteroidota</taxon>
        <taxon>Bacteroidia</taxon>
        <taxon>Bacteroidales</taxon>
        <taxon>Dysgonomonadaceae</taxon>
        <taxon>Dysgonomonas</taxon>
    </lineage>
</organism>
<dbReference type="InterPro" id="IPR013525">
    <property type="entry name" value="ABC2_TM"/>
</dbReference>
<comment type="subcellular location">
    <subcellularLocation>
        <location evidence="1">Cell membrane</location>
        <topology evidence="1">Multi-pass membrane protein</topology>
    </subcellularLocation>
</comment>
<dbReference type="RefSeq" id="WP_110311406.1">
    <property type="nucleotide sequence ID" value="NZ_QICL01000019.1"/>
</dbReference>
<protein>
    <submittedName>
        <fullName evidence="8">ABC-2 type transport system permease protein</fullName>
    </submittedName>
</protein>
<dbReference type="Pfam" id="PF12698">
    <property type="entry name" value="ABC2_membrane_3"/>
    <property type="match status" value="1"/>
</dbReference>
<keyword evidence="2" id="KW-1003">Cell membrane</keyword>
<accession>A0A2V3PP32</accession>
<evidence type="ECO:0000256" key="2">
    <source>
        <dbReference type="ARBA" id="ARBA00022475"/>
    </source>
</evidence>
<evidence type="ECO:0000313" key="9">
    <source>
        <dbReference type="Proteomes" id="UP000247973"/>
    </source>
</evidence>
<keyword evidence="5 6" id="KW-0472">Membrane</keyword>
<feature type="transmembrane region" description="Helical" evidence="6">
    <location>
        <begin position="239"/>
        <end position="260"/>
    </location>
</feature>
<dbReference type="AlphaFoldDB" id="A0A2V3PP32"/>
<evidence type="ECO:0000256" key="3">
    <source>
        <dbReference type="ARBA" id="ARBA00022692"/>
    </source>
</evidence>
<keyword evidence="9" id="KW-1185">Reference proteome</keyword>
<sequence length="389" mass="43528">MASEKGMWVVFIREWKRILSSKICIWGMIVAPLLTFGLLMYMMSAGLPTKIPIAVVDLDNSLTSRSLVRQLDAFAKTDIKFKSLSFKEARVEMERGKVYGVFTIPRNFAKDAISGNRPKIVFYTNNAFLISGSLLFQDMKTISVLASASVGLRMGEAKGYTQGQLMPILQPISIEAHPIGNPMLNYSVYLNNVLTPGIIFLILAMFTISSFGSEVKMGTGRKFLDLAGGSTVKAIFGKILPYTILFFVLSLFFMSVLYYYNNFPLNSGFFPICFAYLCLILSAQGFGLMLLAVFGNYRLSLSAASLLGMISFSITGFSFPSIAMSPVLYALSFLFPLRHFFLIYVDQALNGIAWQYSAYHYATLLGFFFLGLICMGRVRNFMYENVYEE</sequence>
<keyword evidence="3 6" id="KW-0812">Transmembrane</keyword>
<dbReference type="GO" id="GO:0005886">
    <property type="term" value="C:plasma membrane"/>
    <property type="evidence" value="ECO:0007669"/>
    <property type="project" value="UniProtKB-SubCell"/>
</dbReference>
<dbReference type="InterPro" id="IPR051449">
    <property type="entry name" value="ABC-2_transporter_component"/>
</dbReference>
<name>A0A2V3PP32_9BACT</name>
<dbReference type="GO" id="GO:0140359">
    <property type="term" value="F:ABC-type transporter activity"/>
    <property type="evidence" value="ECO:0007669"/>
    <property type="project" value="InterPro"/>
</dbReference>
<evidence type="ECO:0000256" key="6">
    <source>
        <dbReference type="SAM" id="Phobius"/>
    </source>
</evidence>